<accession>A0A2G9TWW3</accession>
<sequence>MHMNIKLECQNKSSTGCKWINGLKYYVYSAWCKVDPRLRVSSKYSSSRILASIVPRFDRGWDHCLFRAESFCSMFGEKATVAMERTADGHQLGLLHLSG</sequence>
<proteinExistence type="predicted"/>
<reference evidence="1 2" key="1">
    <citation type="submission" date="2015-09" db="EMBL/GenBank/DDBJ databases">
        <title>Draft genome of the parasitic nematode Teladorsagia circumcincta isolate WARC Sus (inbred).</title>
        <authorList>
            <person name="Mitreva M."/>
        </authorList>
    </citation>
    <scope>NUCLEOTIDE SEQUENCE [LARGE SCALE GENOMIC DNA]</scope>
    <source>
        <strain evidence="1 2">S</strain>
    </source>
</reference>
<keyword evidence="2" id="KW-1185">Reference proteome</keyword>
<dbReference type="EMBL" id="KZ352795">
    <property type="protein sequence ID" value="PIO61942.1"/>
    <property type="molecule type" value="Genomic_DNA"/>
</dbReference>
<protein>
    <submittedName>
        <fullName evidence="1">Uncharacterized protein</fullName>
    </submittedName>
</protein>
<name>A0A2G9TWW3_TELCI</name>
<dbReference type="Proteomes" id="UP000230423">
    <property type="component" value="Unassembled WGS sequence"/>
</dbReference>
<evidence type="ECO:0000313" key="2">
    <source>
        <dbReference type="Proteomes" id="UP000230423"/>
    </source>
</evidence>
<dbReference type="AlphaFoldDB" id="A0A2G9TWW3"/>
<gene>
    <name evidence="1" type="ORF">TELCIR_16519</name>
</gene>
<evidence type="ECO:0000313" key="1">
    <source>
        <dbReference type="EMBL" id="PIO61942.1"/>
    </source>
</evidence>
<organism evidence="1 2">
    <name type="scientific">Teladorsagia circumcincta</name>
    <name type="common">Brown stomach worm</name>
    <name type="synonym">Ostertagia circumcincta</name>
    <dbReference type="NCBI Taxonomy" id="45464"/>
    <lineage>
        <taxon>Eukaryota</taxon>
        <taxon>Metazoa</taxon>
        <taxon>Ecdysozoa</taxon>
        <taxon>Nematoda</taxon>
        <taxon>Chromadorea</taxon>
        <taxon>Rhabditida</taxon>
        <taxon>Rhabditina</taxon>
        <taxon>Rhabditomorpha</taxon>
        <taxon>Strongyloidea</taxon>
        <taxon>Trichostrongylidae</taxon>
        <taxon>Teladorsagia</taxon>
    </lineage>
</organism>